<reference evidence="4 5" key="1">
    <citation type="journal article" date="2021" name="Cell Host Microbe">
        <title>in vivo commensal control of Clostridioides difficile virulence.</title>
        <authorList>
            <person name="Girinathan B.P."/>
            <person name="Dibenedetto N."/>
            <person name="Worley J.N."/>
            <person name="Peltier J."/>
            <person name="Arrieta-Ortiz M.L."/>
            <person name="Rupa Christinal Immanuel S."/>
            <person name="Lavin R."/>
            <person name="Delaney M.L."/>
            <person name="Cummins C."/>
            <person name="Hoffmann M."/>
            <person name="Luo Y."/>
            <person name="Gonzalez-Escalona N."/>
            <person name="Allard M."/>
            <person name="Onderdonk A.B."/>
            <person name="Gerber G.K."/>
            <person name="Sonenshein A.L."/>
            <person name="Baliga N."/>
            <person name="Dupuy B."/>
            <person name="Bry L."/>
        </authorList>
    </citation>
    <scope>NUCLEOTIDE SEQUENCE [LARGE SCALE GENOMIC DNA]</scope>
    <source>
        <strain evidence="4 5">DSM 599</strain>
    </source>
</reference>
<sequence>MKNKLIAILVTATLLGGAGASVFAASGQDAKNEVAQVESTKGNPDENVHINSDSKVKATELSSSQNVKVVKENSNKGAYTDKQVSNYTQNCKLQDSKNVEKKKVSNTTMKKENLNTDNRNTDANTDKKNTSGDKNGQVSTANEKFMAQVEQKIFEKVNSERSKAGVPTLSYNKTMEKYARIKSQDMGDRGYFDHKDPQGNLITAKMKNDGVSYKAWGENIAYIGGESNANALADQFMTNWMNSPGHRQNILSKNFTGIGVGVYKSGDKVYATQEFYK</sequence>
<feature type="chain" id="PRO_5047330977" evidence="2">
    <location>
        <begin position="25"/>
        <end position="277"/>
    </location>
</feature>
<dbReference type="SUPFAM" id="SSF55797">
    <property type="entry name" value="PR-1-like"/>
    <property type="match status" value="1"/>
</dbReference>
<evidence type="ECO:0000313" key="5">
    <source>
        <dbReference type="Proteomes" id="UP001299068"/>
    </source>
</evidence>
<evidence type="ECO:0000256" key="1">
    <source>
        <dbReference type="SAM" id="MobiDB-lite"/>
    </source>
</evidence>
<keyword evidence="2" id="KW-0732">Signal</keyword>
<name>A0ABS7L1S0_CLOSR</name>
<feature type="domain" description="SCP" evidence="3">
    <location>
        <begin position="155"/>
        <end position="275"/>
    </location>
</feature>
<dbReference type="EMBL" id="JAIKTU010000015">
    <property type="protein sequence ID" value="MBY0757016.1"/>
    <property type="molecule type" value="Genomic_DNA"/>
</dbReference>
<accession>A0ABS7L1S0</accession>
<evidence type="ECO:0000256" key="2">
    <source>
        <dbReference type="SAM" id="SignalP"/>
    </source>
</evidence>
<evidence type="ECO:0000313" key="4">
    <source>
        <dbReference type="EMBL" id="MBY0757016.1"/>
    </source>
</evidence>
<comment type="caution">
    <text evidence="4">The sequence shown here is derived from an EMBL/GenBank/DDBJ whole genome shotgun (WGS) entry which is preliminary data.</text>
</comment>
<dbReference type="CDD" id="cd05379">
    <property type="entry name" value="CAP_bacterial"/>
    <property type="match status" value="1"/>
</dbReference>
<keyword evidence="5" id="KW-1185">Reference proteome</keyword>
<proteinExistence type="predicted"/>
<dbReference type="Pfam" id="PF00188">
    <property type="entry name" value="CAP"/>
    <property type="match status" value="1"/>
</dbReference>
<gene>
    <name evidence="4" type="ORF">K5V21_16350</name>
</gene>
<organism evidence="4 5">
    <name type="scientific">Clostridium sardiniense</name>
    <name type="common">Clostridium absonum</name>
    <dbReference type="NCBI Taxonomy" id="29369"/>
    <lineage>
        <taxon>Bacteria</taxon>
        <taxon>Bacillati</taxon>
        <taxon>Bacillota</taxon>
        <taxon>Clostridia</taxon>
        <taxon>Eubacteriales</taxon>
        <taxon>Clostridiaceae</taxon>
        <taxon>Clostridium</taxon>
    </lineage>
</organism>
<dbReference type="InterPro" id="IPR014044">
    <property type="entry name" value="CAP_dom"/>
</dbReference>
<dbReference type="RefSeq" id="WP_221862188.1">
    <property type="nucleotide sequence ID" value="NZ_JAIKTU010000015.1"/>
</dbReference>
<dbReference type="PANTHER" id="PTHR31157:SF1">
    <property type="entry name" value="SCP DOMAIN-CONTAINING PROTEIN"/>
    <property type="match status" value="1"/>
</dbReference>
<evidence type="ECO:0000259" key="3">
    <source>
        <dbReference type="Pfam" id="PF00188"/>
    </source>
</evidence>
<dbReference type="InterPro" id="IPR035940">
    <property type="entry name" value="CAP_sf"/>
</dbReference>
<dbReference type="PANTHER" id="PTHR31157">
    <property type="entry name" value="SCP DOMAIN-CONTAINING PROTEIN"/>
    <property type="match status" value="1"/>
</dbReference>
<dbReference type="Proteomes" id="UP001299068">
    <property type="component" value="Unassembled WGS sequence"/>
</dbReference>
<feature type="signal peptide" evidence="2">
    <location>
        <begin position="1"/>
        <end position="24"/>
    </location>
</feature>
<feature type="region of interest" description="Disordered" evidence="1">
    <location>
        <begin position="96"/>
        <end position="140"/>
    </location>
</feature>
<feature type="compositionally biased region" description="Basic and acidic residues" evidence="1">
    <location>
        <begin position="96"/>
        <end position="114"/>
    </location>
</feature>
<protein>
    <submittedName>
        <fullName evidence="4">CAP domain-containing protein</fullName>
    </submittedName>
</protein>
<dbReference type="Gene3D" id="3.40.33.10">
    <property type="entry name" value="CAP"/>
    <property type="match status" value="1"/>
</dbReference>